<evidence type="ECO:0000259" key="1">
    <source>
        <dbReference type="Pfam" id="PF13468"/>
    </source>
</evidence>
<dbReference type="Pfam" id="PF13468">
    <property type="entry name" value="Glyoxalase_3"/>
    <property type="match status" value="1"/>
</dbReference>
<proteinExistence type="predicted"/>
<organism evidence="2 3">
    <name type="scientific">Occultella aeris</name>
    <dbReference type="NCBI Taxonomy" id="2761496"/>
    <lineage>
        <taxon>Bacteria</taxon>
        <taxon>Bacillati</taxon>
        <taxon>Actinomycetota</taxon>
        <taxon>Actinomycetes</taxon>
        <taxon>Micrococcales</taxon>
        <taxon>Ruaniaceae</taxon>
        <taxon>Occultella</taxon>
    </lineage>
</organism>
<evidence type="ECO:0000313" key="3">
    <source>
        <dbReference type="Proteomes" id="UP000419743"/>
    </source>
</evidence>
<dbReference type="Gene3D" id="3.10.180.10">
    <property type="entry name" value="2,3-Dihydroxybiphenyl 1,2-Dioxygenase, domain 1"/>
    <property type="match status" value="1"/>
</dbReference>
<dbReference type="InterPro" id="IPR025870">
    <property type="entry name" value="Glyoxalase-like_dom"/>
</dbReference>
<sequence length="214" mass="22406">MSVPAILDHLVLAGPSLAELTSWFTEATGVAPVPGGTHPTGTANALVAFTVAGRRGPHYLELIGPDPDRSTTGPVTTFGIDERDAPGLATFAVHPQDIEETVARAARGGHDTGAIRPLSRTKPDGEVLSWRLTRVLEGRPDPVLPFLIDWGATPNPGLGDLPTVDLVAVRGRHPDPARVRQVLDLLGVDLAVDAAEEPALTAVIRGADGDVELN</sequence>
<reference evidence="2 3" key="1">
    <citation type="submission" date="2019-11" db="EMBL/GenBank/DDBJ databases">
        <authorList>
            <person name="Criscuolo A."/>
        </authorList>
    </citation>
    <scope>NUCLEOTIDE SEQUENCE [LARGE SCALE GENOMIC DNA]</scope>
    <source>
        <strain evidence="2">CIP111667</strain>
    </source>
</reference>
<accession>A0A7M4DIL1</accession>
<name>A0A7M4DIL1_9MICO</name>
<dbReference type="EMBL" id="CACRYJ010000027">
    <property type="protein sequence ID" value="VZO36821.1"/>
    <property type="molecule type" value="Genomic_DNA"/>
</dbReference>
<gene>
    <name evidence="2" type="ORF">HALOF300_01964</name>
</gene>
<comment type="caution">
    <text evidence="2">The sequence shown here is derived from an EMBL/GenBank/DDBJ whole genome shotgun (WGS) entry which is preliminary data.</text>
</comment>
<dbReference type="Proteomes" id="UP000419743">
    <property type="component" value="Unassembled WGS sequence"/>
</dbReference>
<dbReference type="RefSeq" id="WP_156740772.1">
    <property type="nucleotide sequence ID" value="NZ_CACRYJ010000027.1"/>
</dbReference>
<dbReference type="PANTHER" id="PTHR40265">
    <property type="entry name" value="BLL2707 PROTEIN"/>
    <property type="match status" value="1"/>
</dbReference>
<dbReference type="InterPro" id="IPR029068">
    <property type="entry name" value="Glyas_Bleomycin-R_OHBP_Dase"/>
</dbReference>
<protein>
    <recommendedName>
        <fullName evidence="1">Glyoxalase-like domain-containing protein</fullName>
    </recommendedName>
</protein>
<evidence type="ECO:0000313" key="2">
    <source>
        <dbReference type="EMBL" id="VZO36821.1"/>
    </source>
</evidence>
<keyword evidence="3" id="KW-1185">Reference proteome</keyword>
<dbReference type="AlphaFoldDB" id="A0A7M4DIL1"/>
<dbReference type="PANTHER" id="PTHR40265:SF1">
    <property type="entry name" value="GLYOXALASE-LIKE DOMAIN-CONTAINING PROTEIN"/>
    <property type="match status" value="1"/>
</dbReference>
<feature type="domain" description="Glyoxalase-like" evidence="1">
    <location>
        <begin position="7"/>
        <end position="184"/>
    </location>
</feature>
<dbReference type="SUPFAM" id="SSF54593">
    <property type="entry name" value="Glyoxalase/Bleomycin resistance protein/Dihydroxybiphenyl dioxygenase"/>
    <property type="match status" value="1"/>
</dbReference>